<evidence type="ECO:0000313" key="2">
    <source>
        <dbReference type="Proteomes" id="UP000033769"/>
    </source>
</evidence>
<dbReference type="AlphaFoldDB" id="A0A0F3MEN1"/>
<reference evidence="1 2" key="1">
    <citation type="submission" date="2015-02" db="EMBL/GenBank/DDBJ databases">
        <title>Genome Sequencing of Rickettsiales.</title>
        <authorList>
            <person name="Daugherty S.C."/>
            <person name="Su Q."/>
            <person name="Abolude K."/>
            <person name="Beier-Sexton M."/>
            <person name="Carlyon J.A."/>
            <person name="Carter R."/>
            <person name="Day N.P."/>
            <person name="Dumler S.J."/>
            <person name="Dyachenko V."/>
            <person name="Godinez A."/>
            <person name="Kurtti T.J."/>
            <person name="Lichay M."/>
            <person name="Mullins K.E."/>
            <person name="Ott S."/>
            <person name="Pappas-Brown V."/>
            <person name="Paris D.H."/>
            <person name="Patel P."/>
            <person name="Richards A.L."/>
            <person name="Sadzewicz L."/>
            <person name="Sears K."/>
            <person name="Seidman D."/>
            <person name="Sengamalay N."/>
            <person name="Stenos J."/>
            <person name="Tallon L.J."/>
            <person name="Vincent G."/>
            <person name="Fraser C.M."/>
            <person name="Munderloh U."/>
            <person name="Dunning-Hotopp J.C."/>
        </authorList>
    </citation>
    <scope>NUCLEOTIDE SEQUENCE [LARGE SCALE GENOMIC DNA]</scope>
    <source>
        <strain evidence="1 2">Gilliam</strain>
    </source>
</reference>
<accession>A0A0F3MEN1</accession>
<dbReference type="GO" id="GO:0003964">
    <property type="term" value="F:RNA-directed DNA polymerase activity"/>
    <property type="evidence" value="ECO:0007669"/>
    <property type="project" value="UniProtKB-KW"/>
</dbReference>
<keyword evidence="1" id="KW-0548">Nucleotidyltransferase</keyword>
<name>A0A0F3MEN1_ORITS</name>
<gene>
    <name evidence="1" type="ORF">OTSGILL_0315</name>
</gene>
<keyword evidence="1" id="KW-0808">Transferase</keyword>
<sequence length="38" mass="4608">MRDRFTEKLKGLRKYLLGQLNQQDKTQTLSQVIRMIKE</sequence>
<protein>
    <submittedName>
        <fullName evidence="1">Putative reverse transcriptase</fullName>
    </submittedName>
</protein>
<keyword evidence="1" id="KW-0695">RNA-directed DNA polymerase</keyword>
<proteinExistence type="predicted"/>
<dbReference type="Proteomes" id="UP000033769">
    <property type="component" value="Unassembled WGS sequence"/>
</dbReference>
<evidence type="ECO:0000313" key="1">
    <source>
        <dbReference type="EMBL" id="KJV53947.1"/>
    </source>
</evidence>
<dbReference type="PATRIC" id="fig|1359184.3.peg.877"/>
<comment type="caution">
    <text evidence="1">The sequence shown here is derived from an EMBL/GenBank/DDBJ whole genome shotgun (WGS) entry which is preliminary data.</text>
</comment>
<organism evidence="1 2">
    <name type="scientific">Orientia tsutsugamushi str. Gilliam</name>
    <dbReference type="NCBI Taxonomy" id="1359184"/>
    <lineage>
        <taxon>Bacteria</taxon>
        <taxon>Pseudomonadati</taxon>
        <taxon>Pseudomonadota</taxon>
        <taxon>Alphaproteobacteria</taxon>
        <taxon>Rickettsiales</taxon>
        <taxon>Rickettsiaceae</taxon>
        <taxon>Rickettsieae</taxon>
        <taxon>Orientia</taxon>
    </lineage>
</organism>
<dbReference type="EMBL" id="LANO01000002">
    <property type="protein sequence ID" value="KJV53947.1"/>
    <property type="molecule type" value="Genomic_DNA"/>
</dbReference>